<evidence type="ECO:0000256" key="15">
    <source>
        <dbReference type="PIRSR" id="PIRSR001365-2"/>
    </source>
</evidence>
<dbReference type="SMART" id="SM01130">
    <property type="entry name" value="DHDPS"/>
    <property type="match status" value="1"/>
</dbReference>
<dbReference type="Pfam" id="PF00701">
    <property type="entry name" value="DHDPS"/>
    <property type="match status" value="1"/>
</dbReference>
<comment type="catalytic activity">
    <reaction evidence="11 12">
        <text>L-aspartate 4-semialdehyde + pyruvate = (2S,4S)-4-hydroxy-2,3,4,5-tetrahydrodipicolinate + H2O + H(+)</text>
        <dbReference type="Rhea" id="RHEA:34171"/>
        <dbReference type="ChEBI" id="CHEBI:15361"/>
        <dbReference type="ChEBI" id="CHEBI:15377"/>
        <dbReference type="ChEBI" id="CHEBI:15378"/>
        <dbReference type="ChEBI" id="CHEBI:67139"/>
        <dbReference type="ChEBI" id="CHEBI:537519"/>
        <dbReference type="EC" id="4.3.3.7"/>
    </reaction>
</comment>
<dbReference type="EC" id="4.3.3.7" evidence="4 12"/>
<comment type="function">
    <text evidence="1 12">Catalyzes the condensation of (S)-aspartate-beta-semialdehyde [(S)-ASA] and pyruvate to 4-hydroxy-tetrahydrodipicolinate (HTPA).</text>
</comment>
<evidence type="ECO:0000256" key="10">
    <source>
        <dbReference type="ARBA" id="ARBA00023270"/>
    </source>
</evidence>
<dbReference type="PROSITE" id="PS00666">
    <property type="entry name" value="DHDPS_2"/>
    <property type="match status" value="1"/>
</dbReference>
<evidence type="ECO:0000256" key="8">
    <source>
        <dbReference type="ARBA" id="ARBA00023154"/>
    </source>
</evidence>
<feature type="active site" description="Proton donor/acceptor" evidence="12 14">
    <location>
        <position position="141"/>
    </location>
</feature>
<evidence type="ECO:0000256" key="2">
    <source>
        <dbReference type="ARBA" id="ARBA00005120"/>
    </source>
</evidence>
<organism evidence="16 17">
    <name type="scientific">Actinospica durhamensis</name>
    <dbReference type="NCBI Taxonomy" id="1508375"/>
    <lineage>
        <taxon>Bacteria</taxon>
        <taxon>Bacillati</taxon>
        <taxon>Actinomycetota</taxon>
        <taxon>Actinomycetes</taxon>
        <taxon>Catenulisporales</taxon>
        <taxon>Actinospicaceae</taxon>
        <taxon>Actinospica</taxon>
    </lineage>
</organism>
<dbReference type="GO" id="GO:0008840">
    <property type="term" value="F:4-hydroxy-tetrahydrodipicolinate synthase activity"/>
    <property type="evidence" value="ECO:0007669"/>
    <property type="project" value="UniProtKB-UniRule"/>
</dbReference>
<dbReference type="PIRSF" id="PIRSF001365">
    <property type="entry name" value="DHDPS"/>
    <property type="match status" value="1"/>
</dbReference>
<dbReference type="RefSeq" id="WP_212533601.1">
    <property type="nucleotide sequence ID" value="NZ_JAGSOG010000387.1"/>
</dbReference>
<dbReference type="GO" id="GO:0009089">
    <property type="term" value="P:lysine biosynthetic process via diaminopimelate"/>
    <property type="evidence" value="ECO:0007669"/>
    <property type="project" value="UniProtKB-UniRule"/>
</dbReference>
<proteinExistence type="inferred from homology"/>
<dbReference type="Proteomes" id="UP000675781">
    <property type="component" value="Unassembled WGS sequence"/>
</dbReference>
<evidence type="ECO:0000256" key="1">
    <source>
        <dbReference type="ARBA" id="ARBA00003294"/>
    </source>
</evidence>
<evidence type="ECO:0000313" key="17">
    <source>
        <dbReference type="Proteomes" id="UP000675781"/>
    </source>
</evidence>
<dbReference type="InterPro" id="IPR002220">
    <property type="entry name" value="DapA-like"/>
</dbReference>
<accession>A0A941EXQ3</accession>
<keyword evidence="5 12" id="KW-0963">Cytoplasm</keyword>
<dbReference type="NCBIfam" id="TIGR00674">
    <property type="entry name" value="dapA"/>
    <property type="match status" value="1"/>
</dbReference>
<feature type="site" description="Part of a proton relay during catalysis" evidence="12">
    <location>
        <position position="115"/>
    </location>
</feature>
<comment type="subunit">
    <text evidence="12">Homotetramer; dimer of dimers.</text>
</comment>
<name>A0A941EXQ3_9ACTN</name>
<dbReference type="PANTHER" id="PTHR12128:SF66">
    <property type="entry name" value="4-HYDROXY-2-OXOGLUTARATE ALDOLASE, MITOCHONDRIAL"/>
    <property type="match status" value="1"/>
</dbReference>
<keyword evidence="7 12" id="KW-0220">Diaminopimelate biosynthesis</keyword>
<protein>
    <recommendedName>
        <fullName evidence="4 12">4-hydroxy-tetrahydrodipicolinate synthase</fullName>
        <shortName evidence="12">HTPA synthase</shortName>
        <ecNumber evidence="4 12">4.3.3.7</ecNumber>
    </recommendedName>
</protein>
<gene>
    <name evidence="12 16" type="primary">dapA</name>
    <name evidence="16" type="ORF">KDL01_38215</name>
</gene>
<evidence type="ECO:0000256" key="12">
    <source>
        <dbReference type="HAMAP-Rule" id="MF_00418"/>
    </source>
</evidence>
<dbReference type="InterPro" id="IPR013785">
    <property type="entry name" value="Aldolase_TIM"/>
</dbReference>
<keyword evidence="6 12" id="KW-0028">Amino-acid biosynthesis</keyword>
<evidence type="ECO:0000256" key="7">
    <source>
        <dbReference type="ARBA" id="ARBA00022915"/>
    </source>
</evidence>
<comment type="similarity">
    <text evidence="3 12 13">Belongs to the DapA family.</text>
</comment>
<dbReference type="SUPFAM" id="SSF51569">
    <property type="entry name" value="Aldolase"/>
    <property type="match status" value="1"/>
</dbReference>
<evidence type="ECO:0000256" key="9">
    <source>
        <dbReference type="ARBA" id="ARBA00023239"/>
    </source>
</evidence>
<evidence type="ECO:0000256" key="5">
    <source>
        <dbReference type="ARBA" id="ARBA00022490"/>
    </source>
</evidence>
<evidence type="ECO:0000256" key="14">
    <source>
        <dbReference type="PIRSR" id="PIRSR001365-1"/>
    </source>
</evidence>
<dbReference type="HAMAP" id="MF_00418">
    <property type="entry name" value="DapA"/>
    <property type="match status" value="1"/>
</dbReference>
<evidence type="ECO:0000256" key="3">
    <source>
        <dbReference type="ARBA" id="ARBA00007592"/>
    </source>
</evidence>
<dbReference type="Gene3D" id="3.20.20.70">
    <property type="entry name" value="Aldolase class I"/>
    <property type="match status" value="1"/>
</dbReference>
<comment type="subcellular location">
    <subcellularLocation>
        <location evidence="12">Cytoplasm</location>
    </subcellularLocation>
</comment>
<dbReference type="PRINTS" id="PR00146">
    <property type="entry name" value="DHPICSNTHASE"/>
</dbReference>
<dbReference type="InterPro" id="IPR005263">
    <property type="entry name" value="DapA"/>
</dbReference>
<dbReference type="GO" id="GO:0005829">
    <property type="term" value="C:cytosol"/>
    <property type="evidence" value="ECO:0007669"/>
    <property type="project" value="TreeGrafter"/>
</dbReference>
<keyword evidence="8 12" id="KW-0457">Lysine biosynthesis</keyword>
<dbReference type="PANTHER" id="PTHR12128">
    <property type="entry name" value="DIHYDRODIPICOLINATE SYNTHASE"/>
    <property type="match status" value="1"/>
</dbReference>
<evidence type="ECO:0000256" key="11">
    <source>
        <dbReference type="ARBA" id="ARBA00047836"/>
    </source>
</evidence>
<sequence length="298" mass="30847">MASFTSSVPFGRVVTAMVTPFTADGGLDLDGAQQLARQLVDAGSTGLVVNGTTGEAPTTTDAEKSALVRAVLEAVGDRARVIAGVGTNDTRHTVEQALAAEGAGAHALLVVTPYYSRPPQAGVQAHFETVADATGLPVMLYDIPGRTATPIETETLLRLAEHPRIVAVKDAKGDLGASSRVMAETGLVYYCGDDMLNLPFASIGAVGTVSVVSHLVGGELTSMYEAYFAGDVAKARDIHRMLLPVYTGVFRTQGVITIKAALRALRRPGGPVRLPLVELDAAGLATLRADLAAAGIAV</sequence>
<evidence type="ECO:0000256" key="13">
    <source>
        <dbReference type="PIRNR" id="PIRNR001365"/>
    </source>
</evidence>
<dbReference type="PROSITE" id="PS00665">
    <property type="entry name" value="DHDPS_1"/>
    <property type="match status" value="1"/>
</dbReference>
<comment type="caution">
    <text evidence="12">Was originally thought to be a dihydrodipicolinate synthase (DHDPS), catalyzing the condensation of (S)-aspartate-beta-semialdehyde [(S)-ASA] and pyruvate to dihydrodipicolinate (DHDP). However, it was shown in E.coli that the product of the enzymatic reaction is not dihydrodipicolinate but in fact (4S)-4-hydroxy-2,3,4,5-tetrahydro-(2S)-dipicolinic acid (HTPA), and that the consecutive dehydration reaction leading to DHDP is not spontaneous but catalyzed by DapB.</text>
</comment>
<dbReference type="AlphaFoldDB" id="A0A941EXQ3"/>
<reference evidence="16" key="1">
    <citation type="submission" date="2021-04" db="EMBL/GenBank/DDBJ databases">
        <title>Genome based classification of Actinospica acidithermotolerans sp. nov., an actinobacterium isolated from an Indonesian hot spring.</title>
        <authorList>
            <person name="Kusuma A.B."/>
            <person name="Putra K.E."/>
            <person name="Nafisah S."/>
            <person name="Loh J."/>
            <person name="Nouioui I."/>
            <person name="Goodfellow M."/>
        </authorList>
    </citation>
    <scope>NUCLEOTIDE SEQUENCE</scope>
    <source>
        <strain evidence="16">CSCA 57</strain>
    </source>
</reference>
<comment type="pathway">
    <text evidence="2 12">Amino-acid biosynthesis; L-lysine biosynthesis via DAP pathway; (S)-tetrahydrodipicolinate from L-aspartate: step 3/4.</text>
</comment>
<evidence type="ECO:0000313" key="16">
    <source>
        <dbReference type="EMBL" id="MBR7839161.1"/>
    </source>
</evidence>
<feature type="binding site" evidence="12 15">
    <location>
        <position position="209"/>
    </location>
    <ligand>
        <name>pyruvate</name>
        <dbReference type="ChEBI" id="CHEBI:15361"/>
    </ligand>
</feature>
<evidence type="ECO:0000256" key="4">
    <source>
        <dbReference type="ARBA" id="ARBA00012086"/>
    </source>
</evidence>
<feature type="active site" description="Schiff-base intermediate with substrate" evidence="12 14">
    <location>
        <position position="169"/>
    </location>
</feature>
<dbReference type="InterPro" id="IPR020624">
    <property type="entry name" value="Schiff_base-form_aldolases_CS"/>
</dbReference>
<dbReference type="EMBL" id="JAGSOG010000387">
    <property type="protein sequence ID" value="MBR7839161.1"/>
    <property type="molecule type" value="Genomic_DNA"/>
</dbReference>
<dbReference type="GO" id="GO:0019877">
    <property type="term" value="P:diaminopimelate biosynthetic process"/>
    <property type="evidence" value="ECO:0007669"/>
    <property type="project" value="UniProtKB-UniRule"/>
</dbReference>
<evidence type="ECO:0000256" key="6">
    <source>
        <dbReference type="ARBA" id="ARBA00022605"/>
    </source>
</evidence>
<keyword evidence="17" id="KW-1185">Reference proteome</keyword>
<keyword evidence="9 12" id="KW-0456">Lyase</keyword>
<feature type="binding site" evidence="12 15">
    <location>
        <position position="53"/>
    </location>
    <ligand>
        <name>pyruvate</name>
        <dbReference type="ChEBI" id="CHEBI:15361"/>
    </ligand>
</feature>
<comment type="caution">
    <text evidence="16">The sequence shown here is derived from an EMBL/GenBank/DDBJ whole genome shotgun (WGS) entry which is preliminary data.</text>
</comment>
<keyword evidence="10 12" id="KW-0704">Schiff base</keyword>
<dbReference type="InterPro" id="IPR020625">
    <property type="entry name" value="Schiff_base-form_aldolases_AS"/>
</dbReference>
<feature type="site" description="Part of a proton relay during catalysis" evidence="12">
    <location>
        <position position="52"/>
    </location>
</feature>
<dbReference type="CDD" id="cd00950">
    <property type="entry name" value="DHDPS"/>
    <property type="match status" value="1"/>
</dbReference>